<sequence length="238" mass="27539">MEFGEIELAHLYNESVLCKVGQLDADEKLDLARSGEYSNELKNLVLGSAKNMRIDKFLILHIRLLAISIKILNVHKSSSSNEENDNIEGIIFINETETWEEKKDKYMNHDKYLGGLCPDSEDQCVMVQNTCVFDSMTQSLLVAYCDRIKYHNYVNDTSSPIFNFIELLSQDGVSQKIYKNRTLILKNTLQPQNMIMDCAYIVYNSFGKIEIFQKLAKFYCFKVCKNTKKPIFSDSLRY</sequence>
<protein>
    <submittedName>
        <fullName evidence="1">Uncharacterized protein</fullName>
    </submittedName>
</protein>
<dbReference type="AlphaFoldDB" id="A0AA39FVX5"/>
<evidence type="ECO:0000313" key="2">
    <source>
        <dbReference type="Proteomes" id="UP001168990"/>
    </source>
</evidence>
<reference evidence="1" key="1">
    <citation type="journal article" date="2023" name="bioRxiv">
        <title>Scaffold-level genome assemblies of two parasitoid biocontrol wasps reveal the parthenogenesis mechanism and an associated novel virus.</title>
        <authorList>
            <person name="Inwood S."/>
            <person name="Skelly J."/>
            <person name="Guhlin J."/>
            <person name="Harrop T."/>
            <person name="Goldson S."/>
            <person name="Dearden P."/>
        </authorList>
    </citation>
    <scope>NUCLEOTIDE SEQUENCE</scope>
    <source>
        <strain evidence="1">Irish</strain>
        <tissue evidence="1">Whole body</tissue>
    </source>
</reference>
<comment type="caution">
    <text evidence="1">The sequence shown here is derived from an EMBL/GenBank/DDBJ whole genome shotgun (WGS) entry which is preliminary data.</text>
</comment>
<dbReference type="Proteomes" id="UP001168990">
    <property type="component" value="Unassembled WGS sequence"/>
</dbReference>
<evidence type="ECO:0000313" key="1">
    <source>
        <dbReference type="EMBL" id="KAK0176850.1"/>
    </source>
</evidence>
<keyword evidence="2" id="KW-1185">Reference proteome</keyword>
<reference evidence="1" key="2">
    <citation type="submission" date="2023-03" db="EMBL/GenBank/DDBJ databases">
        <authorList>
            <person name="Inwood S.N."/>
            <person name="Skelly J.G."/>
            <person name="Guhlin J."/>
            <person name="Harrop T.W.R."/>
            <person name="Goldson S.G."/>
            <person name="Dearden P.K."/>
        </authorList>
    </citation>
    <scope>NUCLEOTIDE SEQUENCE</scope>
    <source>
        <strain evidence="1">Irish</strain>
        <tissue evidence="1">Whole body</tissue>
    </source>
</reference>
<gene>
    <name evidence="1" type="ORF">PV328_000952</name>
</gene>
<accession>A0AA39FVX5</accession>
<dbReference type="EMBL" id="JAQQBS010000001">
    <property type="protein sequence ID" value="KAK0176850.1"/>
    <property type="molecule type" value="Genomic_DNA"/>
</dbReference>
<proteinExistence type="predicted"/>
<organism evidence="1 2">
    <name type="scientific">Microctonus aethiopoides</name>
    <dbReference type="NCBI Taxonomy" id="144406"/>
    <lineage>
        <taxon>Eukaryota</taxon>
        <taxon>Metazoa</taxon>
        <taxon>Ecdysozoa</taxon>
        <taxon>Arthropoda</taxon>
        <taxon>Hexapoda</taxon>
        <taxon>Insecta</taxon>
        <taxon>Pterygota</taxon>
        <taxon>Neoptera</taxon>
        <taxon>Endopterygota</taxon>
        <taxon>Hymenoptera</taxon>
        <taxon>Apocrita</taxon>
        <taxon>Ichneumonoidea</taxon>
        <taxon>Braconidae</taxon>
        <taxon>Euphorinae</taxon>
        <taxon>Microctonus</taxon>
    </lineage>
</organism>
<name>A0AA39FVX5_9HYME</name>